<dbReference type="EMBL" id="CP095045">
    <property type="protein sequence ID" value="UOQ57171.1"/>
    <property type="molecule type" value="Genomic_DNA"/>
</dbReference>
<dbReference type="InterPro" id="IPR015856">
    <property type="entry name" value="ABC_transpr_CbiO/EcfA_su"/>
</dbReference>
<reference evidence="6 7" key="1">
    <citation type="submission" date="2022-04" db="EMBL/GenBank/DDBJ databases">
        <title>Leucobacter sp. isolated from rhizosphere of garlic.</title>
        <authorList>
            <person name="Won M."/>
            <person name="Lee C.-M."/>
            <person name="Woen H.-Y."/>
            <person name="Kwon S.-W."/>
        </authorList>
    </citation>
    <scope>NUCLEOTIDE SEQUENCE [LARGE SCALE GENOMIC DNA]</scope>
    <source>
        <strain evidence="6 7">H21R-40</strain>
    </source>
</reference>
<dbReference type="PANTHER" id="PTHR43553:SF24">
    <property type="entry name" value="ENERGY-COUPLING FACTOR TRANSPORTER ATP-BINDING PROTEIN ECFA1"/>
    <property type="match status" value="1"/>
</dbReference>
<evidence type="ECO:0000313" key="7">
    <source>
        <dbReference type="Proteomes" id="UP000831786"/>
    </source>
</evidence>
<dbReference type="Pfam" id="PF00005">
    <property type="entry name" value="ABC_tran"/>
    <property type="match status" value="1"/>
</dbReference>
<evidence type="ECO:0000259" key="5">
    <source>
        <dbReference type="PROSITE" id="PS50893"/>
    </source>
</evidence>
<evidence type="ECO:0000313" key="6">
    <source>
        <dbReference type="EMBL" id="UOQ57171.1"/>
    </source>
</evidence>
<dbReference type="SMART" id="SM00382">
    <property type="entry name" value="AAA"/>
    <property type="match status" value="1"/>
</dbReference>
<dbReference type="PROSITE" id="PS00211">
    <property type="entry name" value="ABC_TRANSPORTER_1"/>
    <property type="match status" value="1"/>
</dbReference>
<dbReference type="RefSeq" id="WP_244727785.1">
    <property type="nucleotide sequence ID" value="NZ_CP095045.1"/>
</dbReference>
<keyword evidence="7" id="KW-1185">Reference proteome</keyword>
<proteinExistence type="inferred from homology"/>
<evidence type="ECO:0000256" key="1">
    <source>
        <dbReference type="ARBA" id="ARBA00005417"/>
    </source>
</evidence>
<accession>A0ABY4FLP9</accession>
<dbReference type="GO" id="GO:0005524">
    <property type="term" value="F:ATP binding"/>
    <property type="evidence" value="ECO:0007669"/>
    <property type="project" value="UniProtKB-KW"/>
</dbReference>
<keyword evidence="2" id="KW-0813">Transport</keyword>
<organism evidence="6 7">
    <name type="scientific">Leucobacter allii</name>
    <dbReference type="NCBI Taxonomy" id="2932247"/>
    <lineage>
        <taxon>Bacteria</taxon>
        <taxon>Bacillati</taxon>
        <taxon>Actinomycetota</taxon>
        <taxon>Actinomycetes</taxon>
        <taxon>Micrococcales</taxon>
        <taxon>Microbacteriaceae</taxon>
        <taxon>Leucobacter</taxon>
    </lineage>
</organism>
<dbReference type="InterPro" id="IPR003593">
    <property type="entry name" value="AAA+_ATPase"/>
</dbReference>
<dbReference type="InterPro" id="IPR017871">
    <property type="entry name" value="ABC_transporter-like_CS"/>
</dbReference>
<evidence type="ECO:0000256" key="4">
    <source>
        <dbReference type="ARBA" id="ARBA00022840"/>
    </source>
</evidence>
<dbReference type="PANTHER" id="PTHR43553">
    <property type="entry name" value="HEAVY METAL TRANSPORTER"/>
    <property type="match status" value="1"/>
</dbReference>
<dbReference type="Gene3D" id="3.40.50.300">
    <property type="entry name" value="P-loop containing nucleotide triphosphate hydrolases"/>
    <property type="match status" value="1"/>
</dbReference>
<comment type="similarity">
    <text evidence="1">Belongs to the ABC transporter superfamily.</text>
</comment>
<dbReference type="SUPFAM" id="SSF52540">
    <property type="entry name" value="P-loop containing nucleoside triphosphate hydrolases"/>
    <property type="match status" value="1"/>
</dbReference>
<protein>
    <submittedName>
        <fullName evidence="6">Energy-coupling factor ABC transporter ATP-binding protein</fullName>
    </submittedName>
</protein>
<dbReference type="InterPro" id="IPR050095">
    <property type="entry name" value="ECF_ABC_transporter_ATP-bd"/>
</dbReference>
<dbReference type="Proteomes" id="UP000831786">
    <property type="component" value="Chromosome"/>
</dbReference>
<keyword evidence="3" id="KW-0547">Nucleotide-binding</keyword>
<name>A0ABY4FLP9_9MICO</name>
<evidence type="ECO:0000256" key="2">
    <source>
        <dbReference type="ARBA" id="ARBA00022448"/>
    </source>
</evidence>
<dbReference type="InterPro" id="IPR027417">
    <property type="entry name" value="P-loop_NTPase"/>
</dbReference>
<dbReference type="InterPro" id="IPR003439">
    <property type="entry name" value="ABC_transporter-like_ATP-bd"/>
</dbReference>
<gene>
    <name evidence="6" type="ORF">MUN78_16190</name>
</gene>
<dbReference type="PROSITE" id="PS50893">
    <property type="entry name" value="ABC_TRANSPORTER_2"/>
    <property type="match status" value="1"/>
</dbReference>
<evidence type="ECO:0000256" key="3">
    <source>
        <dbReference type="ARBA" id="ARBA00022741"/>
    </source>
</evidence>
<dbReference type="CDD" id="cd03225">
    <property type="entry name" value="ABC_cobalt_CbiO_domain1"/>
    <property type="match status" value="1"/>
</dbReference>
<feature type="domain" description="ABC transporter" evidence="5">
    <location>
        <begin position="9"/>
        <end position="248"/>
    </location>
</feature>
<sequence length="248" mass="25931">MMNAARSTIRFDGASVSAPAAAGDVRILAPTTLTLSERRISVIGGNGSGKSTLARLVNGLLEPSSGSVGIELAAGAPGSSEPEVLDTRRDGAAVRRRVGFVFTDPAAQLIMPTVLEDVALSLRRRHRDAVTRTAAARATLERFGLAALAERSVHALSGGQKQMLAIASVLATEPAVLVADEPTTLLDLRNARMIGELLMSLPQQLLVVTHDLELAARADRTLVIADGGVVFDGPPAEAIARYRDAAAR</sequence>
<keyword evidence="4 6" id="KW-0067">ATP-binding</keyword>